<keyword evidence="7" id="KW-1185">Reference proteome</keyword>
<evidence type="ECO:0000256" key="2">
    <source>
        <dbReference type="ARBA" id="ARBA00022603"/>
    </source>
</evidence>
<dbReference type="Gene3D" id="1.10.1200.270">
    <property type="entry name" value="Methyltransferase, alpha-helical capping domain"/>
    <property type="match status" value="1"/>
</dbReference>
<dbReference type="Gene3D" id="3.40.50.150">
    <property type="entry name" value="Vaccinia Virus protein VP39"/>
    <property type="match status" value="1"/>
</dbReference>
<dbReference type="GO" id="GO:0046872">
    <property type="term" value="F:metal ion binding"/>
    <property type="evidence" value="ECO:0007669"/>
    <property type="project" value="UniProtKB-KW"/>
</dbReference>
<comment type="similarity">
    <text evidence="1">Belongs to the methyltransferase superfamily. Type-7 methyltransferase family.</text>
</comment>
<evidence type="ECO:0000313" key="6">
    <source>
        <dbReference type="EMBL" id="KAJ9565541.1"/>
    </source>
</evidence>
<dbReference type="PANTHER" id="PTHR31009">
    <property type="entry name" value="S-ADENOSYL-L-METHIONINE:CARBOXYL METHYLTRANSFERASE FAMILY PROTEIN"/>
    <property type="match status" value="1"/>
</dbReference>
<reference evidence="6" key="1">
    <citation type="submission" date="2023-03" db="EMBL/GenBank/DDBJ databases">
        <title>Chromosome-scale reference genome and RAD-based genetic map of yellow starthistle (Centaurea solstitialis) reveal putative structural variation and QTLs associated with invader traits.</title>
        <authorList>
            <person name="Reatini B."/>
            <person name="Cang F.A."/>
            <person name="Jiang Q."/>
            <person name="Mckibben M.T.W."/>
            <person name="Barker M.S."/>
            <person name="Rieseberg L.H."/>
            <person name="Dlugosch K.M."/>
        </authorList>
    </citation>
    <scope>NUCLEOTIDE SEQUENCE</scope>
    <source>
        <strain evidence="6">CAN-66</strain>
        <tissue evidence="6">Leaf</tissue>
    </source>
</reference>
<dbReference type="Proteomes" id="UP001172457">
    <property type="component" value="Chromosome 1"/>
</dbReference>
<dbReference type="SUPFAM" id="SSF53335">
    <property type="entry name" value="S-adenosyl-L-methionine-dependent methyltransferases"/>
    <property type="match status" value="1"/>
</dbReference>
<accession>A0AA38U1P6</accession>
<proteinExistence type="inferred from homology"/>
<evidence type="ECO:0000256" key="3">
    <source>
        <dbReference type="ARBA" id="ARBA00022679"/>
    </source>
</evidence>
<comment type="caution">
    <text evidence="6">The sequence shown here is derived from an EMBL/GenBank/DDBJ whole genome shotgun (WGS) entry which is preliminary data.</text>
</comment>
<dbReference type="EMBL" id="JARYMX010000001">
    <property type="protein sequence ID" value="KAJ9565541.1"/>
    <property type="molecule type" value="Genomic_DNA"/>
</dbReference>
<keyword evidence="4" id="KW-0479">Metal-binding</keyword>
<dbReference type="GO" id="GO:0032259">
    <property type="term" value="P:methylation"/>
    <property type="evidence" value="ECO:0007669"/>
    <property type="project" value="UniProtKB-KW"/>
</dbReference>
<evidence type="ECO:0000256" key="5">
    <source>
        <dbReference type="ARBA" id="ARBA00022842"/>
    </source>
</evidence>
<keyword evidence="3" id="KW-0808">Transferase</keyword>
<dbReference type="InterPro" id="IPR042086">
    <property type="entry name" value="MeTrfase_capping"/>
</dbReference>
<evidence type="ECO:0000313" key="7">
    <source>
        <dbReference type="Proteomes" id="UP001172457"/>
    </source>
</evidence>
<gene>
    <name evidence="6" type="ORF">OSB04_001507</name>
</gene>
<dbReference type="InterPro" id="IPR005299">
    <property type="entry name" value="MeTrfase_7"/>
</dbReference>
<evidence type="ECO:0000256" key="1">
    <source>
        <dbReference type="ARBA" id="ARBA00007967"/>
    </source>
</evidence>
<dbReference type="AlphaFoldDB" id="A0AA38U1P6"/>
<name>A0AA38U1P6_9ASTR</name>
<sequence>MGVVNILHMNTGNGESSYAKNSFLQETVIRKAMPTFKHTIKGMANPNTIFGHCFTLVDLGCSSGTNTLLVARIIMDIVDEVCKENNRKTPQFQVCLNDLHGNDFNTIFKMLPNFHAKLKEEKGEDFGPSFVSAVPGSFYERLFPNQTLHLAHSSYGIHWLSQVPKGLENNKANIYMAKTSPPSVFEAYREQFYTDFTKFLKLRSKETVCDGCMVLTFHGRSIADPTSDDCCRFFELLAKSLLDMLEEGLVRESDINSFNLPYYTPCEDEVRDIIHSEGSFSLDTMNVFQGNWDPWDTDYTNISDFKENSHIHGKNAAQVFRAVAEPLLTSHFGNSVIDVLFKKFETHVAKHLIEKKTRYFNILISLTKI</sequence>
<dbReference type="InterPro" id="IPR029063">
    <property type="entry name" value="SAM-dependent_MTases_sf"/>
</dbReference>
<keyword evidence="5" id="KW-0460">Magnesium</keyword>
<protein>
    <submittedName>
        <fullName evidence="6">Uncharacterized protein</fullName>
    </submittedName>
</protein>
<keyword evidence="2" id="KW-0489">Methyltransferase</keyword>
<evidence type="ECO:0000256" key="4">
    <source>
        <dbReference type="ARBA" id="ARBA00022723"/>
    </source>
</evidence>
<dbReference type="Pfam" id="PF03492">
    <property type="entry name" value="Methyltransf_7"/>
    <property type="match status" value="1"/>
</dbReference>
<organism evidence="6 7">
    <name type="scientific">Centaurea solstitialis</name>
    <name type="common">yellow star-thistle</name>
    <dbReference type="NCBI Taxonomy" id="347529"/>
    <lineage>
        <taxon>Eukaryota</taxon>
        <taxon>Viridiplantae</taxon>
        <taxon>Streptophyta</taxon>
        <taxon>Embryophyta</taxon>
        <taxon>Tracheophyta</taxon>
        <taxon>Spermatophyta</taxon>
        <taxon>Magnoliopsida</taxon>
        <taxon>eudicotyledons</taxon>
        <taxon>Gunneridae</taxon>
        <taxon>Pentapetalae</taxon>
        <taxon>asterids</taxon>
        <taxon>campanulids</taxon>
        <taxon>Asterales</taxon>
        <taxon>Asteraceae</taxon>
        <taxon>Carduoideae</taxon>
        <taxon>Cardueae</taxon>
        <taxon>Centaureinae</taxon>
        <taxon>Centaurea</taxon>
    </lineage>
</organism>
<dbReference type="GO" id="GO:0008168">
    <property type="term" value="F:methyltransferase activity"/>
    <property type="evidence" value="ECO:0007669"/>
    <property type="project" value="UniProtKB-KW"/>
</dbReference>